<comment type="caution">
    <text evidence="1">The sequence shown here is derived from an EMBL/GenBank/DDBJ whole genome shotgun (WGS) entry which is preliminary data.</text>
</comment>
<keyword evidence="2" id="KW-1185">Reference proteome</keyword>
<accession>A0A9X1P1I6</accession>
<dbReference type="Pfam" id="PF11455">
    <property type="entry name" value="MazE-like"/>
    <property type="match status" value="1"/>
</dbReference>
<evidence type="ECO:0000313" key="2">
    <source>
        <dbReference type="Proteomes" id="UP001139035"/>
    </source>
</evidence>
<dbReference type="RefSeq" id="WP_233719795.1">
    <property type="nucleotide sequence ID" value="NZ_JAJUWU010000010.1"/>
</dbReference>
<name>A0A9X1P1I6_9HYPH</name>
<dbReference type="AlphaFoldDB" id="A0A9X1P1I6"/>
<proteinExistence type="predicted"/>
<evidence type="ECO:0000313" key="1">
    <source>
        <dbReference type="EMBL" id="MCE7028640.1"/>
    </source>
</evidence>
<dbReference type="EMBL" id="JAJUWU010000010">
    <property type="protein sequence ID" value="MCE7028640.1"/>
    <property type="molecule type" value="Genomic_DNA"/>
</dbReference>
<organism evidence="1 2">
    <name type="scientific">Jiella avicenniae</name>
    <dbReference type="NCBI Taxonomy" id="2907202"/>
    <lineage>
        <taxon>Bacteria</taxon>
        <taxon>Pseudomonadati</taxon>
        <taxon>Pseudomonadota</taxon>
        <taxon>Alphaproteobacteria</taxon>
        <taxon>Hyphomicrobiales</taxon>
        <taxon>Aurantimonadaceae</taxon>
        <taxon>Jiella</taxon>
    </lineage>
</organism>
<dbReference type="InterPro" id="IPR021558">
    <property type="entry name" value="MazE-like"/>
</dbReference>
<reference evidence="1" key="1">
    <citation type="submission" date="2022-01" db="EMBL/GenBank/DDBJ databases">
        <title>Jiella avicenniae sp. nov., a novel endophytic bacterium isolated from bark of Avicennia marina.</title>
        <authorList>
            <person name="Tuo L."/>
        </authorList>
    </citation>
    <scope>NUCLEOTIDE SEQUENCE</scope>
    <source>
        <strain evidence="1">CBK1P-4</strain>
    </source>
</reference>
<dbReference type="Proteomes" id="UP001139035">
    <property type="component" value="Unassembled WGS sequence"/>
</dbReference>
<sequence length="78" mass="9173">MGRPRELTQGQREGLLSRGYRPVEVWLPDIWSDEIWAQVEEDCRLISASEERADVDLWTEEALRETLRLIEEMEEKAG</sequence>
<gene>
    <name evidence="1" type="ORF">LZD57_11630</name>
</gene>
<protein>
    <submittedName>
        <fullName evidence="1">Antitoxin MazE family protein</fullName>
    </submittedName>
</protein>